<evidence type="ECO:0000256" key="6">
    <source>
        <dbReference type="ARBA" id="ARBA00022741"/>
    </source>
</evidence>
<protein>
    <recommendedName>
        <fullName evidence="12">Kinesin-like protein</fullName>
    </recommendedName>
</protein>
<evidence type="ECO:0000256" key="3">
    <source>
        <dbReference type="ARBA" id="ARBA00022574"/>
    </source>
</evidence>
<dbReference type="InterPro" id="IPR001752">
    <property type="entry name" value="Kinesin_motor_dom"/>
</dbReference>
<dbReference type="AlphaFoldDB" id="A0A914HRL1"/>
<dbReference type="GO" id="GO:0007018">
    <property type="term" value="P:microtubule-based movement"/>
    <property type="evidence" value="ECO:0007669"/>
    <property type="project" value="InterPro"/>
</dbReference>
<dbReference type="InterPro" id="IPR036961">
    <property type="entry name" value="Kinesin_motor_dom_sf"/>
</dbReference>
<evidence type="ECO:0000313" key="16">
    <source>
        <dbReference type="WBParaSite" id="Gr19_v10_g3075.t1"/>
    </source>
</evidence>
<evidence type="ECO:0000256" key="11">
    <source>
        <dbReference type="PROSITE-ProRule" id="PRU00283"/>
    </source>
</evidence>
<dbReference type="PRINTS" id="PR00380">
    <property type="entry name" value="KINESINHEAVY"/>
</dbReference>
<dbReference type="PROSITE" id="PS50067">
    <property type="entry name" value="KINESIN_MOTOR_2"/>
    <property type="match status" value="1"/>
</dbReference>
<sequence length="592" mass="66493">MREKSATKSSSSVRVAVRIRPQSVHERVQNVPQCLTVAHGKPQLTIGREKTFTYDYVFDQQTPQEIVYEKCVEELVESSFDGYNATVFAYGQTGSGKTYTMGTSFEPDQMNTGIIPRAVEQLFDGIYERRETARRAGKVIPSFEVSVQFIELYNEELIDLLSSDSDCSAAITIHEDPVRHEIYLRGVSSRNVTSPEDILAVLEAGALSRTTAATNMNQQSSRSHAIFTVNIKQIRAVPVDDDFHYRDDDGVCAVKRANNETELETLQAKFHFVDLAGSERLKRTGATGDRAKEGISINSDLLALGNVISALGGATKGRVGHVPYRDSKLTRLLQDSLGGNSRTLMIACASPNEPDQAETFSTLNYANRAKNIKNRAVVNQIQQGAGGLIDVANFAYSQEEWEAWNNELNMHLSPKFVVPEEDAFAIPLPPLGAPDDIEAIAKARAQFTKQLERFRGFEEAAEQNAKILEAKLKQRLCTADLDRERVLLLEEELNKVKSEMSNQSRENRQLKRKYAALETRVHVYETELENGRQQIERAKRYIDQEREPEKNARRTLVKLAEMFESPIPTTSNVARLCKKFGNDEGDQKENEF</sequence>
<keyword evidence="9 11" id="KW-0505">Motor protein</keyword>
<dbReference type="PROSITE" id="PS00411">
    <property type="entry name" value="KINESIN_MOTOR_1"/>
    <property type="match status" value="1"/>
</dbReference>
<name>A0A914HRL1_GLORO</name>
<keyword evidence="10" id="KW-0206">Cytoskeleton</keyword>
<dbReference type="Proteomes" id="UP000887572">
    <property type="component" value="Unplaced"/>
</dbReference>
<keyword evidence="6 11" id="KW-0547">Nucleotide-binding</keyword>
<dbReference type="PANTHER" id="PTHR47969">
    <property type="entry name" value="CHROMOSOME-ASSOCIATED KINESIN KIF4A-RELATED"/>
    <property type="match status" value="1"/>
</dbReference>
<evidence type="ECO:0000256" key="1">
    <source>
        <dbReference type="ARBA" id="ARBA00004245"/>
    </source>
</evidence>
<feature type="binding site" evidence="11">
    <location>
        <begin position="91"/>
        <end position="98"/>
    </location>
    <ligand>
        <name>ATP</name>
        <dbReference type="ChEBI" id="CHEBI:30616"/>
    </ligand>
</feature>
<evidence type="ECO:0000256" key="13">
    <source>
        <dbReference type="SAM" id="Coils"/>
    </source>
</evidence>
<evidence type="ECO:0000256" key="2">
    <source>
        <dbReference type="ARBA" id="ARBA00022490"/>
    </source>
</evidence>
<dbReference type="GO" id="GO:0005524">
    <property type="term" value="F:ATP binding"/>
    <property type="evidence" value="ECO:0007669"/>
    <property type="project" value="UniProtKB-UniRule"/>
</dbReference>
<dbReference type="InterPro" id="IPR027640">
    <property type="entry name" value="Kinesin-like_fam"/>
</dbReference>
<dbReference type="GO" id="GO:0008017">
    <property type="term" value="F:microtubule binding"/>
    <property type="evidence" value="ECO:0007669"/>
    <property type="project" value="InterPro"/>
</dbReference>
<keyword evidence="8 13" id="KW-0175">Coiled coil</keyword>
<evidence type="ECO:0000313" key="15">
    <source>
        <dbReference type="Proteomes" id="UP000887572"/>
    </source>
</evidence>
<dbReference type="SMART" id="SM00129">
    <property type="entry name" value="KISc"/>
    <property type="match status" value="1"/>
</dbReference>
<keyword evidence="3" id="KW-0853">WD repeat</keyword>
<evidence type="ECO:0000256" key="9">
    <source>
        <dbReference type="ARBA" id="ARBA00023175"/>
    </source>
</evidence>
<organism evidence="15 16">
    <name type="scientific">Globodera rostochiensis</name>
    <name type="common">Golden nematode worm</name>
    <name type="synonym">Heterodera rostochiensis</name>
    <dbReference type="NCBI Taxonomy" id="31243"/>
    <lineage>
        <taxon>Eukaryota</taxon>
        <taxon>Metazoa</taxon>
        <taxon>Ecdysozoa</taxon>
        <taxon>Nematoda</taxon>
        <taxon>Chromadorea</taxon>
        <taxon>Rhabditida</taxon>
        <taxon>Tylenchina</taxon>
        <taxon>Tylenchomorpha</taxon>
        <taxon>Tylenchoidea</taxon>
        <taxon>Heteroderidae</taxon>
        <taxon>Heteroderinae</taxon>
        <taxon>Globodera</taxon>
    </lineage>
</organism>
<dbReference type="GO" id="GO:0007052">
    <property type="term" value="P:mitotic spindle organization"/>
    <property type="evidence" value="ECO:0007669"/>
    <property type="project" value="TreeGrafter"/>
</dbReference>
<dbReference type="InterPro" id="IPR019821">
    <property type="entry name" value="Kinesin_motor_CS"/>
</dbReference>
<dbReference type="GO" id="GO:0005875">
    <property type="term" value="C:microtubule associated complex"/>
    <property type="evidence" value="ECO:0007669"/>
    <property type="project" value="TreeGrafter"/>
</dbReference>
<dbReference type="SUPFAM" id="SSF52540">
    <property type="entry name" value="P-loop containing nucleoside triphosphate hydrolases"/>
    <property type="match status" value="1"/>
</dbReference>
<dbReference type="GO" id="GO:0051231">
    <property type="term" value="P:spindle elongation"/>
    <property type="evidence" value="ECO:0007669"/>
    <property type="project" value="TreeGrafter"/>
</dbReference>
<feature type="coiled-coil region" evidence="13">
    <location>
        <begin position="486"/>
        <end position="534"/>
    </location>
</feature>
<reference evidence="16" key="1">
    <citation type="submission" date="2022-11" db="UniProtKB">
        <authorList>
            <consortium name="WormBaseParasite"/>
        </authorList>
    </citation>
    <scope>IDENTIFICATION</scope>
</reference>
<dbReference type="FunFam" id="3.40.850.10:FF:000011">
    <property type="entry name" value="Kinesin family member 21A"/>
    <property type="match status" value="1"/>
</dbReference>
<evidence type="ECO:0000256" key="10">
    <source>
        <dbReference type="ARBA" id="ARBA00023212"/>
    </source>
</evidence>
<feature type="domain" description="Kinesin motor" evidence="14">
    <location>
        <begin position="12"/>
        <end position="372"/>
    </location>
</feature>
<evidence type="ECO:0000256" key="12">
    <source>
        <dbReference type="RuleBase" id="RU000394"/>
    </source>
</evidence>
<dbReference type="InterPro" id="IPR027417">
    <property type="entry name" value="P-loop_NTPase"/>
</dbReference>
<keyword evidence="4 12" id="KW-0493">Microtubule</keyword>
<evidence type="ECO:0000256" key="5">
    <source>
        <dbReference type="ARBA" id="ARBA00022737"/>
    </source>
</evidence>
<dbReference type="CDD" id="cd01372">
    <property type="entry name" value="KISc_KIF4"/>
    <property type="match status" value="1"/>
</dbReference>
<comment type="similarity">
    <text evidence="11 12">Belongs to the TRAFAC class myosin-kinesin ATPase superfamily. Kinesin family.</text>
</comment>
<evidence type="ECO:0000256" key="4">
    <source>
        <dbReference type="ARBA" id="ARBA00022701"/>
    </source>
</evidence>
<accession>A0A914HRL1</accession>
<keyword evidence="7 11" id="KW-0067">ATP-binding</keyword>
<evidence type="ECO:0000259" key="14">
    <source>
        <dbReference type="PROSITE" id="PS50067"/>
    </source>
</evidence>
<evidence type="ECO:0000256" key="7">
    <source>
        <dbReference type="ARBA" id="ARBA00022840"/>
    </source>
</evidence>
<keyword evidence="2" id="KW-0963">Cytoplasm</keyword>
<comment type="subcellular location">
    <subcellularLocation>
        <location evidence="1">Cytoplasm</location>
        <location evidence="1">Cytoskeleton</location>
    </subcellularLocation>
</comment>
<dbReference type="GO" id="GO:0005874">
    <property type="term" value="C:microtubule"/>
    <property type="evidence" value="ECO:0007669"/>
    <property type="project" value="UniProtKB-KW"/>
</dbReference>
<dbReference type="WBParaSite" id="Gr19_v10_g3075.t1">
    <property type="protein sequence ID" value="Gr19_v10_g3075.t1"/>
    <property type="gene ID" value="Gr19_v10_g3075"/>
</dbReference>
<keyword evidence="5" id="KW-0677">Repeat</keyword>
<evidence type="ECO:0000256" key="8">
    <source>
        <dbReference type="ARBA" id="ARBA00023054"/>
    </source>
</evidence>
<dbReference type="Pfam" id="PF00225">
    <property type="entry name" value="Kinesin"/>
    <property type="match status" value="1"/>
</dbReference>
<proteinExistence type="inferred from homology"/>
<dbReference type="GO" id="GO:0003777">
    <property type="term" value="F:microtubule motor activity"/>
    <property type="evidence" value="ECO:0007669"/>
    <property type="project" value="InterPro"/>
</dbReference>
<dbReference type="PANTHER" id="PTHR47969:SF28">
    <property type="entry name" value="KINESIN-LIKE PROTEIN KIF21B"/>
    <property type="match status" value="1"/>
</dbReference>
<dbReference type="Gene3D" id="3.40.850.10">
    <property type="entry name" value="Kinesin motor domain"/>
    <property type="match status" value="1"/>
</dbReference>
<keyword evidence="15" id="KW-1185">Reference proteome</keyword>